<dbReference type="EMBL" id="RRYP01017637">
    <property type="protein sequence ID" value="TNV74020.1"/>
    <property type="molecule type" value="Genomic_DNA"/>
</dbReference>
<reference evidence="2" key="1">
    <citation type="submission" date="2019-06" db="EMBL/GenBank/DDBJ databases">
        <authorList>
            <person name="Zheng W."/>
        </authorList>
    </citation>
    <scope>NUCLEOTIDE SEQUENCE</scope>
    <source>
        <strain evidence="2">QDHG01</strain>
    </source>
</reference>
<sequence length="383" mass="43882">MLKIRMMEKYNLYNSLNMTTIEARFQRDLTFLSRSDLPKTSTGKEITSLDYKGDESNQLSDSQIQSLSSALKQADSKFRGPLNLKCNTQLTDLSALYISEIFAQRDFSRSHITELNLSETKMQEKAGLFIGEALLQNPLYPLQRLKFKGVNLEESGLYRVLEAVNANKNISRIHLGVISDYGLRTMAELLQGNKSLLRLEFSENEAKSWTKEAKQAFSQMLKGHTELQSVIFKSPFSKSSAKEGKGSGDDEPTTSADPHREFRHEIEFYTNKKLQSHKHHKKFLKRHHDCDPQSMFEGMLELLEAKDSHKKMPVRKFFNNTFGTILNDALFALKKKQSKEPENVEIFTKKGSIKFVALYIMENLPQNEREPDLYNSADSADEV</sequence>
<dbReference type="SUPFAM" id="SSF52047">
    <property type="entry name" value="RNI-like"/>
    <property type="match status" value="1"/>
</dbReference>
<protein>
    <submittedName>
        <fullName evidence="2">Uncharacterized protein</fullName>
    </submittedName>
</protein>
<dbReference type="GO" id="GO:0048471">
    <property type="term" value="C:perinuclear region of cytoplasm"/>
    <property type="evidence" value="ECO:0007669"/>
    <property type="project" value="TreeGrafter"/>
</dbReference>
<dbReference type="InterPro" id="IPR027038">
    <property type="entry name" value="RanGap"/>
</dbReference>
<dbReference type="GO" id="GO:0031267">
    <property type="term" value="F:small GTPase binding"/>
    <property type="evidence" value="ECO:0007669"/>
    <property type="project" value="TreeGrafter"/>
</dbReference>
<accession>A0A8J8NGQ5</accession>
<dbReference type="GO" id="GO:0005829">
    <property type="term" value="C:cytosol"/>
    <property type="evidence" value="ECO:0007669"/>
    <property type="project" value="TreeGrafter"/>
</dbReference>
<dbReference type="InterPro" id="IPR032675">
    <property type="entry name" value="LRR_dom_sf"/>
</dbReference>
<dbReference type="GO" id="GO:0006913">
    <property type="term" value="P:nucleocytoplasmic transport"/>
    <property type="evidence" value="ECO:0007669"/>
    <property type="project" value="TreeGrafter"/>
</dbReference>
<evidence type="ECO:0000313" key="2">
    <source>
        <dbReference type="EMBL" id="TNV74020.1"/>
    </source>
</evidence>
<proteinExistence type="predicted"/>
<dbReference type="GO" id="GO:0005634">
    <property type="term" value="C:nucleus"/>
    <property type="evidence" value="ECO:0007669"/>
    <property type="project" value="TreeGrafter"/>
</dbReference>
<dbReference type="PANTHER" id="PTHR24113:SF15">
    <property type="entry name" value="NACHT DOMAIN-CONTAINING PROTEIN"/>
    <property type="match status" value="1"/>
</dbReference>
<organism evidence="2 3">
    <name type="scientific">Halteria grandinella</name>
    <dbReference type="NCBI Taxonomy" id="5974"/>
    <lineage>
        <taxon>Eukaryota</taxon>
        <taxon>Sar</taxon>
        <taxon>Alveolata</taxon>
        <taxon>Ciliophora</taxon>
        <taxon>Intramacronucleata</taxon>
        <taxon>Spirotrichea</taxon>
        <taxon>Stichotrichia</taxon>
        <taxon>Sporadotrichida</taxon>
        <taxon>Halteriidae</taxon>
        <taxon>Halteria</taxon>
    </lineage>
</organism>
<evidence type="ECO:0000256" key="1">
    <source>
        <dbReference type="SAM" id="MobiDB-lite"/>
    </source>
</evidence>
<name>A0A8J8NGQ5_HALGN</name>
<dbReference type="OrthoDB" id="312464at2759"/>
<evidence type="ECO:0000313" key="3">
    <source>
        <dbReference type="Proteomes" id="UP000785679"/>
    </source>
</evidence>
<keyword evidence="3" id="KW-1185">Reference proteome</keyword>
<comment type="caution">
    <text evidence="2">The sequence shown here is derived from an EMBL/GenBank/DDBJ whole genome shotgun (WGS) entry which is preliminary data.</text>
</comment>
<gene>
    <name evidence="2" type="ORF">FGO68_gene1916</name>
</gene>
<dbReference type="Proteomes" id="UP000785679">
    <property type="component" value="Unassembled WGS sequence"/>
</dbReference>
<dbReference type="Gene3D" id="3.80.10.10">
    <property type="entry name" value="Ribonuclease Inhibitor"/>
    <property type="match status" value="1"/>
</dbReference>
<feature type="region of interest" description="Disordered" evidence="1">
    <location>
        <begin position="237"/>
        <end position="261"/>
    </location>
</feature>
<dbReference type="GO" id="GO:0005096">
    <property type="term" value="F:GTPase activator activity"/>
    <property type="evidence" value="ECO:0007669"/>
    <property type="project" value="InterPro"/>
</dbReference>
<dbReference type="PANTHER" id="PTHR24113">
    <property type="entry name" value="RAN GTPASE-ACTIVATING PROTEIN 1"/>
    <property type="match status" value="1"/>
</dbReference>
<dbReference type="AlphaFoldDB" id="A0A8J8NGQ5"/>